<protein>
    <submittedName>
        <fullName evidence="2">Uncharacterized protein</fullName>
    </submittedName>
</protein>
<dbReference type="AlphaFoldDB" id="A0A9Q0VUA8"/>
<proteinExistence type="predicted"/>
<comment type="caution">
    <text evidence="2">The sequence shown here is derived from an EMBL/GenBank/DDBJ whole genome shotgun (WGS) entry which is preliminary data.</text>
</comment>
<evidence type="ECO:0000256" key="1">
    <source>
        <dbReference type="SAM" id="Phobius"/>
    </source>
</evidence>
<reference evidence="2" key="2">
    <citation type="journal article" date="2023" name="Int. J. Mol. Sci.">
        <title>De Novo Assembly and Annotation of 11 Diverse Shrub Willow (Salix) Genomes Reveals Novel Gene Organization in Sex-Linked Regions.</title>
        <authorList>
            <person name="Hyden B."/>
            <person name="Feng K."/>
            <person name="Yates T.B."/>
            <person name="Jawdy S."/>
            <person name="Cereghino C."/>
            <person name="Smart L.B."/>
            <person name="Muchero W."/>
        </authorList>
    </citation>
    <scope>NUCLEOTIDE SEQUENCE</scope>
    <source>
        <tissue evidence="2">Shoot tip</tissue>
    </source>
</reference>
<accession>A0A9Q0VUA8</accession>
<keyword evidence="1" id="KW-1133">Transmembrane helix</keyword>
<evidence type="ECO:0000313" key="2">
    <source>
        <dbReference type="EMBL" id="KAJ6754929.1"/>
    </source>
</evidence>
<organism evidence="2 3">
    <name type="scientific">Salix purpurea</name>
    <name type="common">Purple osier willow</name>
    <dbReference type="NCBI Taxonomy" id="77065"/>
    <lineage>
        <taxon>Eukaryota</taxon>
        <taxon>Viridiplantae</taxon>
        <taxon>Streptophyta</taxon>
        <taxon>Embryophyta</taxon>
        <taxon>Tracheophyta</taxon>
        <taxon>Spermatophyta</taxon>
        <taxon>Magnoliopsida</taxon>
        <taxon>eudicotyledons</taxon>
        <taxon>Gunneridae</taxon>
        <taxon>Pentapetalae</taxon>
        <taxon>rosids</taxon>
        <taxon>fabids</taxon>
        <taxon>Malpighiales</taxon>
        <taxon>Salicaceae</taxon>
        <taxon>Saliceae</taxon>
        <taxon>Salix</taxon>
    </lineage>
</organism>
<keyword evidence="1" id="KW-0472">Membrane</keyword>
<sequence>MRIYKAITSSCSSHQFYSTANFIACHMMCFIFCSLVLAEGGSKLEEGTAVLARMPSVKDNNH</sequence>
<keyword evidence="3" id="KW-1185">Reference proteome</keyword>
<keyword evidence="1" id="KW-0812">Transmembrane</keyword>
<evidence type="ECO:0000313" key="3">
    <source>
        <dbReference type="Proteomes" id="UP001151532"/>
    </source>
</evidence>
<name>A0A9Q0VUA8_SALPP</name>
<dbReference type="EMBL" id="JAPFFK010000007">
    <property type="protein sequence ID" value="KAJ6754929.1"/>
    <property type="molecule type" value="Genomic_DNA"/>
</dbReference>
<gene>
    <name evidence="2" type="ORF">OIU79_027526</name>
</gene>
<feature type="transmembrane region" description="Helical" evidence="1">
    <location>
        <begin position="20"/>
        <end position="38"/>
    </location>
</feature>
<reference evidence="2" key="1">
    <citation type="submission" date="2022-11" db="EMBL/GenBank/DDBJ databases">
        <authorList>
            <person name="Hyden B.L."/>
            <person name="Feng K."/>
            <person name="Yates T."/>
            <person name="Jawdy S."/>
            <person name="Smart L.B."/>
            <person name="Muchero W."/>
        </authorList>
    </citation>
    <scope>NUCLEOTIDE SEQUENCE</scope>
    <source>
        <tissue evidence="2">Shoot tip</tissue>
    </source>
</reference>
<dbReference type="Proteomes" id="UP001151532">
    <property type="component" value="Chromosome 16"/>
</dbReference>